<evidence type="ECO:0000256" key="1">
    <source>
        <dbReference type="SAM" id="MobiDB-lite"/>
    </source>
</evidence>
<dbReference type="PANTHER" id="PTHR33375:SF1">
    <property type="entry name" value="CHROMOSOME-PARTITIONING PROTEIN PARB-RELATED"/>
    <property type="match status" value="1"/>
</dbReference>
<dbReference type="GO" id="GO:0007059">
    <property type="term" value="P:chromosome segregation"/>
    <property type="evidence" value="ECO:0007669"/>
    <property type="project" value="TreeGrafter"/>
</dbReference>
<dbReference type="InterPro" id="IPR050336">
    <property type="entry name" value="Chromosome_partition/occlusion"/>
</dbReference>
<dbReference type="SMART" id="SM00470">
    <property type="entry name" value="ParB"/>
    <property type="match status" value="1"/>
</dbReference>
<dbReference type="Proteomes" id="UP000004105">
    <property type="component" value="Unassembled WGS sequence"/>
</dbReference>
<name>F2B8U6_9NEIS</name>
<dbReference type="OrthoDB" id="7656008at2"/>
<organism evidence="3 4">
    <name type="scientific">Neisseria bacilliformis ATCC BAA-1200</name>
    <dbReference type="NCBI Taxonomy" id="888742"/>
    <lineage>
        <taxon>Bacteria</taxon>
        <taxon>Pseudomonadati</taxon>
        <taxon>Pseudomonadota</taxon>
        <taxon>Betaproteobacteria</taxon>
        <taxon>Neisseriales</taxon>
        <taxon>Neisseriaceae</taxon>
        <taxon>Neisseria</taxon>
    </lineage>
</organism>
<feature type="domain" description="ParB-like N-terminal" evidence="2">
    <location>
        <begin position="46"/>
        <end position="146"/>
    </location>
</feature>
<dbReference type="Gene3D" id="3.90.1530.10">
    <property type="entry name" value="Conserved hypothetical protein from pyrococcus furiosus pfu- 392566-001, ParB domain"/>
    <property type="match status" value="1"/>
</dbReference>
<dbReference type="SUPFAM" id="SSF110849">
    <property type="entry name" value="ParB/Sulfiredoxin"/>
    <property type="match status" value="1"/>
</dbReference>
<keyword evidence="4" id="KW-1185">Reference proteome</keyword>
<dbReference type="InterPro" id="IPR036086">
    <property type="entry name" value="ParB/Sulfiredoxin_sf"/>
</dbReference>
<reference evidence="3 4" key="1">
    <citation type="submission" date="2011-02" db="EMBL/GenBank/DDBJ databases">
        <authorList>
            <person name="Muzny D."/>
            <person name="Qin X."/>
            <person name="Deng J."/>
            <person name="Jiang H."/>
            <person name="Liu Y."/>
            <person name="Qu J."/>
            <person name="Song X.-Z."/>
            <person name="Zhang L."/>
            <person name="Thornton R."/>
            <person name="Coyle M."/>
            <person name="Francisco L."/>
            <person name="Jackson L."/>
            <person name="Javaid M."/>
            <person name="Korchina V."/>
            <person name="Kovar C."/>
            <person name="Mata R."/>
            <person name="Mathew T."/>
            <person name="Ngo R."/>
            <person name="Nguyen L."/>
            <person name="Nguyen N."/>
            <person name="Okwuonu G."/>
            <person name="Ongeri F."/>
            <person name="Pham C."/>
            <person name="Simmons D."/>
            <person name="Wilczek-Boney K."/>
            <person name="Hale W."/>
            <person name="Jakkamsetti A."/>
            <person name="Pham P."/>
            <person name="Ruth R."/>
            <person name="San Lucas F."/>
            <person name="Warren J."/>
            <person name="Zhang J."/>
            <person name="Zhao Z."/>
            <person name="Zhou C."/>
            <person name="Zhu D."/>
            <person name="Lee S."/>
            <person name="Bess C."/>
            <person name="Blankenburg K."/>
            <person name="Forbes L."/>
            <person name="Fu Q."/>
            <person name="Gubbala S."/>
            <person name="Hirani K."/>
            <person name="Jayaseelan J.C."/>
            <person name="Lara F."/>
            <person name="Munidasa M."/>
            <person name="Palculict T."/>
            <person name="Patil S."/>
            <person name="Pu L.-L."/>
            <person name="Saada N."/>
            <person name="Tang L."/>
            <person name="Weissenberger G."/>
            <person name="Zhu Y."/>
            <person name="Hemphill L."/>
            <person name="Shang Y."/>
            <person name="Youmans B."/>
            <person name="Ayvaz T."/>
            <person name="Ross M."/>
            <person name="Santibanez J."/>
            <person name="Aqrawi P."/>
            <person name="Gross S."/>
            <person name="Joshi V."/>
            <person name="Fowler G."/>
            <person name="Nazareth L."/>
            <person name="Reid J."/>
            <person name="Worley K."/>
            <person name="Petrosino J."/>
            <person name="Highlander S."/>
            <person name="Gibbs R."/>
        </authorList>
    </citation>
    <scope>NUCLEOTIDE SEQUENCE [LARGE SCALE GENOMIC DNA]</scope>
    <source>
        <strain evidence="3 4">ATCC BAA-1200</strain>
    </source>
</reference>
<dbReference type="GO" id="GO:0005694">
    <property type="term" value="C:chromosome"/>
    <property type="evidence" value="ECO:0007669"/>
    <property type="project" value="TreeGrafter"/>
</dbReference>
<protein>
    <submittedName>
        <fullName evidence="3">ParB family protein</fullName>
    </submittedName>
</protein>
<evidence type="ECO:0000313" key="3">
    <source>
        <dbReference type="EMBL" id="EGF12131.1"/>
    </source>
</evidence>
<dbReference type="PANTHER" id="PTHR33375">
    <property type="entry name" value="CHROMOSOME-PARTITIONING PROTEIN PARB-RELATED"/>
    <property type="match status" value="1"/>
</dbReference>
<evidence type="ECO:0000259" key="2">
    <source>
        <dbReference type="SMART" id="SM00470"/>
    </source>
</evidence>
<gene>
    <name evidence="3" type="ORF">HMPREF9123_0111</name>
</gene>
<sequence>MSNPVHAKPKIQLTPEAVAGSLLIPQPAQTSMDIGRKEEMFPGLFINVSVAEIDFFDKNPRTRHDPELYRQIKESVRESGIQQPVHITRRPGSSRFLLSQGGNTRLKIMQELLAETGDARFAEIPAIYTEYTSEADIQIAHLIENEQRAEMCFWDKAQAYAAVREMFQSQSEKKLSLRELEALFLTHGLSLSYKTLGLMLFAADKLSELQQQAADLSNPKAFELRKLFNQQQALSEQNGFAERFDSFWHSSLSEWSAKHSDASELNLPALEKFLQQRFSETFADVLPKQNTSDDTGAAATADHASKQPETAHRPSENSKGQPEKHAAATVNQSDNGTQSSVSSNHAQSANTVAAEVDPLPQRHLTQEIAPVSTPAAPSYGEAVHRLHSAVRTMLEQVHLAHCFRSHSAFRYGFYLEYPDFHHIRPADPPALYVIDNLHEDAGDVFAYLSRVSMQDALLNKPDLSGGNPLLQLPDDSPLRLAYQDPEVFDEYNTMGIGERHYLLDQVLRWQTTDTPYTQPVEEILAMLRHIHRSEEGNRG</sequence>
<proteinExistence type="predicted"/>
<evidence type="ECO:0000313" key="4">
    <source>
        <dbReference type="Proteomes" id="UP000004105"/>
    </source>
</evidence>
<dbReference type="AlphaFoldDB" id="F2B8U6"/>
<feature type="region of interest" description="Disordered" evidence="1">
    <location>
        <begin position="286"/>
        <end position="350"/>
    </location>
</feature>
<feature type="compositionally biased region" description="Low complexity" evidence="1">
    <location>
        <begin position="292"/>
        <end position="302"/>
    </location>
</feature>
<dbReference type="RefSeq" id="WP_007341126.1">
    <property type="nucleotide sequence ID" value="NZ_GL878494.1"/>
</dbReference>
<dbReference type="InterPro" id="IPR003115">
    <property type="entry name" value="ParB_N"/>
</dbReference>
<feature type="compositionally biased region" description="Polar residues" evidence="1">
    <location>
        <begin position="329"/>
        <end position="350"/>
    </location>
</feature>
<feature type="compositionally biased region" description="Basic and acidic residues" evidence="1">
    <location>
        <begin position="303"/>
        <end position="326"/>
    </location>
</feature>
<accession>F2B8U6</accession>
<comment type="caution">
    <text evidence="3">The sequence shown here is derived from an EMBL/GenBank/DDBJ whole genome shotgun (WGS) entry which is preliminary data.</text>
</comment>
<dbReference type="EMBL" id="AFAY01000003">
    <property type="protein sequence ID" value="EGF12131.1"/>
    <property type="molecule type" value="Genomic_DNA"/>
</dbReference>
<dbReference type="HOGENOM" id="CLU_538431_0_0_4"/>